<dbReference type="Proteomes" id="UP000003843">
    <property type="component" value="Unassembled WGS sequence"/>
</dbReference>
<protein>
    <submittedName>
        <fullName evidence="1">Uncharacterized protein</fullName>
    </submittedName>
</protein>
<organism evidence="1 2">
    <name type="scientific">Neisseria lactamica ATCC 23970</name>
    <dbReference type="NCBI Taxonomy" id="546265"/>
    <lineage>
        <taxon>Bacteria</taxon>
        <taxon>Pseudomonadati</taxon>
        <taxon>Pseudomonadota</taxon>
        <taxon>Betaproteobacteria</taxon>
        <taxon>Neisseriales</taxon>
        <taxon>Neisseriaceae</taxon>
        <taxon>Neisseria</taxon>
    </lineage>
</organism>
<reference evidence="1 2" key="1">
    <citation type="submission" date="2009-10" db="EMBL/GenBank/DDBJ databases">
        <authorList>
            <person name="Weinstock G."/>
            <person name="Sodergren E."/>
            <person name="Clifton S."/>
            <person name="Fulton L."/>
            <person name="Fulton B."/>
            <person name="Courtney L."/>
            <person name="Fronick C."/>
            <person name="Harrison M."/>
            <person name="Strong C."/>
            <person name="Farmer C."/>
            <person name="Delahaunty K."/>
            <person name="Markovic C."/>
            <person name="Hall O."/>
            <person name="Minx P."/>
            <person name="Tomlinson C."/>
            <person name="Mitreva M."/>
            <person name="Nelson J."/>
            <person name="Hou S."/>
            <person name="Wollam A."/>
            <person name="Pepin K.H."/>
            <person name="Johnson M."/>
            <person name="Bhonagiri V."/>
            <person name="Nash W.E."/>
            <person name="Warren W."/>
            <person name="Chinwalla A."/>
            <person name="Mardis E.R."/>
            <person name="Wilson R.K."/>
        </authorList>
    </citation>
    <scope>NUCLEOTIDE SEQUENCE [LARGE SCALE GENOMIC DNA]</scope>
    <source>
        <strain evidence="1 2">ATCC 23970</strain>
    </source>
</reference>
<dbReference type="AlphaFoldDB" id="D0W7H2"/>
<proteinExistence type="predicted"/>
<comment type="caution">
    <text evidence="1">The sequence shown here is derived from an EMBL/GenBank/DDBJ whole genome shotgun (WGS) entry which is preliminary data.</text>
</comment>
<evidence type="ECO:0000313" key="2">
    <source>
        <dbReference type="Proteomes" id="UP000003843"/>
    </source>
</evidence>
<evidence type="ECO:0000313" key="1">
    <source>
        <dbReference type="EMBL" id="EEZ76556.1"/>
    </source>
</evidence>
<gene>
    <name evidence="1" type="ORF">NEILACOT_03471</name>
</gene>
<accession>D0W7H2</accession>
<name>D0W7H2_NEILA</name>
<dbReference type="EMBL" id="ACEQ02000004">
    <property type="protein sequence ID" value="EEZ76556.1"/>
    <property type="molecule type" value="Genomic_DNA"/>
</dbReference>
<sequence>MSSNTTHRYTFCPFIFFTICLTCPKNKANFPASRQTSGYPAP</sequence>